<dbReference type="InterPro" id="IPR037185">
    <property type="entry name" value="EmrE-like"/>
</dbReference>
<evidence type="ECO:0000256" key="1">
    <source>
        <dbReference type="SAM" id="Phobius"/>
    </source>
</evidence>
<dbReference type="PANTHER" id="PTHR22911">
    <property type="entry name" value="ACYL-MALONYL CONDENSING ENZYME-RELATED"/>
    <property type="match status" value="1"/>
</dbReference>
<dbReference type="GO" id="GO:0016020">
    <property type="term" value="C:membrane"/>
    <property type="evidence" value="ECO:0007669"/>
    <property type="project" value="InterPro"/>
</dbReference>
<dbReference type="eggNOG" id="KOG4510">
    <property type="taxonomic scope" value="Eukaryota"/>
</dbReference>
<dbReference type="OrthoDB" id="306876at2759"/>
<dbReference type="AlphaFoldDB" id="I7M1Y1"/>
<dbReference type="RefSeq" id="XP_001018250.1">
    <property type="nucleotide sequence ID" value="XM_001018250.1"/>
</dbReference>
<feature type="transmembrane region" description="Helical" evidence="1">
    <location>
        <begin position="20"/>
        <end position="38"/>
    </location>
</feature>
<feature type="transmembrane region" description="Helical" evidence="1">
    <location>
        <begin position="139"/>
        <end position="159"/>
    </location>
</feature>
<feature type="transmembrane region" description="Helical" evidence="1">
    <location>
        <begin position="294"/>
        <end position="311"/>
    </location>
</feature>
<keyword evidence="1" id="KW-0472">Membrane</keyword>
<feature type="transmembrane region" description="Helical" evidence="1">
    <location>
        <begin position="237"/>
        <end position="257"/>
    </location>
</feature>
<feature type="transmembrane region" description="Helical" evidence="1">
    <location>
        <begin position="174"/>
        <end position="195"/>
    </location>
</feature>
<evidence type="ECO:0000259" key="2">
    <source>
        <dbReference type="Pfam" id="PF00892"/>
    </source>
</evidence>
<organism evidence="3 4">
    <name type="scientific">Tetrahymena thermophila (strain SB210)</name>
    <dbReference type="NCBI Taxonomy" id="312017"/>
    <lineage>
        <taxon>Eukaryota</taxon>
        <taxon>Sar</taxon>
        <taxon>Alveolata</taxon>
        <taxon>Ciliophora</taxon>
        <taxon>Intramacronucleata</taxon>
        <taxon>Oligohymenophorea</taxon>
        <taxon>Hymenostomatida</taxon>
        <taxon>Tetrahymenina</taxon>
        <taxon>Tetrahymenidae</taxon>
        <taxon>Tetrahymena</taxon>
    </lineage>
</organism>
<feature type="domain" description="EamA" evidence="2">
    <location>
        <begin position="19"/>
        <end position="152"/>
    </location>
</feature>
<gene>
    <name evidence="3" type="ORF">TTHERM_00283950</name>
</gene>
<keyword evidence="1" id="KW-1133">Transmembrane helix</keyword>
<name>I7M1Y1_TETTS</name>
<dbReference type="HOGENOM" id="CLU_032828_1_1_1"/>
<accession>I7M1Y1</accession>
<dbReference type="GeneID" id="7829798"/>
<dbReference type="InParanoid" id="I7M1Y1"/>
<protein>
    <submittedName>
        <fullName evidence="3">Integral membrane protein DUF6 containing protein</fullName>
    </submittedName>
</protein>
<evidence type="ECO:0000313" key="3">
    <source>
        <dbReference type="EMBL" id="EAR98005.1"/>
    </source>
</evidence>
<reference evidence="4" key="1">
    <citation type="journal article" date="2006" name="PLoS Biol.">
        <title>Macronuclear genome sequence of the ciliate Tetrahymena thermophila, a model eukaryote.</title>
        <authorList>
            <person name="Eisen J.A."/>
            <person name="Coyne R.S."/>
            <person name="Wu M."/>
            <person name="Wu D."/>
            <person name="Thiagarajan M."/>
            <person name="Wortman J.R."/>
            <person name="Badger J.H."/>
            <person name="Ren Q."/>
            <person name="Amedeo P."/>
            <person name="Jones K.M."/>
            <person name="Tallon L.J."/>
            <person name="Delcher A.L."/>
            <person name="Salzberg S.L."/>
            <person name="Silva J.C."/>
            <person name="Haas B.J."/>
            <person name="Majoros W.H."/>
            <person name="Farzad M."/>
            <person name="Carlton J.M."/>
            <person name="Smith R.K. Jr."/>
            <person name="Garg J."/>
            <person name="Pearlman R.E."/>
            <person name="Karrer K.M."/>
            <person name="Sun L."/>
            <person name="Manning G."/>
            <person name="Elde N.C."/>
            <person name="Turkewitz A.P."/>
            <person name="Asai D.J."/>
            <person name="Wilkes D.E."/>
            <person name="Wang Y."/>
            <person name="Cai H."/>
            <person name="Collins K."/>
            <person name="Stewart B.A."/>
            <person name="Lee S.R."/>
            <person name="Wilamowska K."/>
            <person name="Weinberg Z."/>
            <person name="Ruzzo W.L."/>
            <person name="Wloga D."/>
            <person name="Gaertig J."/>
            <person name="Frankel J."/>
            <person name="Tsao C.-C."/>
            <person name="Gorovsky M.A."/>
            <person name="Keeling P.J."/>
            <person name="Waller R.F."/>
            <person name="Patron N.J."/>
            <person name="Cherry J.M."/>
            <person name="Stover N.A."/>
            <person name="Krieger C.J."/>
            <person name="del Toro C."/>
            <person name="Ryder H.F."/>
            <person name="Williamson S.C."/>
            <person name="Barbeau R.A."/>
            <person name="Hamilton E.P."/>
            <person name="Orias E."/>
        </authorList>
    </citation>
    <scope>NUCLEOTIDE SEQUENCE [LARGE SCALE GENOMIC DNA]</scope>
    <source>
        <strain evidence="4">SB210</strain>
    </source>
</reference>
<dbReference type="OMA" id="RGAHISY"/>
<feature type="transmembrane region" description="Helical" evidence="1">
    <location>
        <begin position="50"/>
        <end position="67"/>
    </location>
</feature>
<proteinExistence type="predicted"/>
<evidence type="ECO:0000313" key="4">
    <source>
        <dbReference type="Proteomes" id="UP000009168"/>
    </source>
</evidence>
<dbReference type="Proteomes" id="UP000009168">
    <property type="component" value="Unassembled WGS sequence"/>
</dbReference>
<dbReference type="Pfam" id="PF00892">
    <property type="entry name" value="EamA"/>
    <property type="match status" value="1"/>
</dbReference>
<dbReference type="InterPro" id="IPR000620">
    <property type="entry name" value="EamA_dom"/>
</dbReference>
<keyword evidence="4" id="KW-1185">Reference proteome</keyword>
<dbReference type="EMBL" id="GG662656">
    <property type="protein sequence ID" value="EAR98005.1"/>
    <property type="molecule type" value="Genomic_DNA"/>
</dbReference>
<feature type="transmembrane region" description="Helical" evidence="1">
    <location>
        <begin position="207"/>
        <end position="225"/>
    </location>
</feature>
<sequence>MGLDILEKLSILEKEHSRIAYIYVLIGHFMMVFQWAIFKLLNNYHFDPNQILYVRGVMVFLFNLYWIKKYQHKMYPENEGAQKTLFARFFIQMVSPLFQFYGITQLQISDATVLTLTNPIWTQLFCWLIYGEKLQSKNFLYTFLSFTGIIFICRPSFIFGNDEQVNNDLSDKNHFFGCICMLFGSMTLALSQSLFKGLQGKTSNLIAMQYFYFSNLISTPVLMIYREINDIRVYQSLEYFALILLITCIAYLAQLLMTRGMFIESPAKLSQLAYTRILYSFTIDIFFFKSTISYLSVIGFLLILYSSINIVKKK</sequence>
<dbReference type="KEGG" id="tet:TTHERM_00283950"/>
<keyword evidence="1" id="KW-0812">Transmembrane</keyword>
<dbReference type="SUPFAM" id="SSF103481">
    <property type="entry name" value="Multidrug resistance efflux transporter EmrE"/>
    <property type="match status" value="2"/>
</dbReference>
<dbReference type="PANTHER" id="PTHR22911:SF137">
    <property type="entry name" value="SOLUTE CARRIER FAMILY 35 MEMBER G2-RELATED"/>
    <property type="match status" value="1"/>
</dbReference>